<dbReference type="EMBL" id="LXWN01000001">
    <property type="protein sequence ID" value="PTL87941.1"/>
    <property type="molecule type" value="Genomic_DNA"/>
</dbReference>
<dbReference type="EMBL" id="CP007026">
    <property type="protein sequence ID" value="AJA92508.1"/>
    <property type="molecule type" value="Genomic_DNA"/>
</dbReference>
<dbReference type="Proteomes" id="UP000241022">
    <property type="component" value="Unassembled WGS sequence"/>
</dbReference>
<accession>A0A0A7V0V7</accession>
<gene>
    <name evidence="2" type="ORF">A7X95_01290</name>
    <name evidence="1" type="ORF">T478_0682</name>
</gene>
<reference evidence="1 3" key="1">
    <citation type="journal article" date="2015" name="Proc. Natl. Acad. Sci. U.S.A.">
        <title>Genomic and proteomic characterization of "Candidatus Nitrosopelagicus brevis": An ammonia-oxidizing archaeon from the open ocean.</title>
        <authorList>
            <person name="Santoro A.E."/>
            <person name="Dupont C.L."/>
            <person name="Richter R.A."/>
            <person name="Craig M.T."/>
            <person name="Carini P."/>
            <person name="McIlvin M.R."/>
            <person name="Yang Y."/>
            <person name="Orsi W.D."/>
            <person name="Moran D.M."/>
            <person name="Saito M.A."/>
        </authorList>
    </citation>
    <scope>NUCLEOTIDE SEQUENCE [LARGE SCALE GENOMIC DNA]</scope>
    <source>
        <strain evidence="1">CN25</strain>
        <strain evidence="3">V2</strain>
    </source>
</reference>
<keyword evidence="4" id="KW-1185">Reference proteome</keyword>
<dbReference type="KEGG" id="nbv:T478_0682"/>
<reference evidence="2 4" key="4">
    <citation type="submission" date="2018-04" db="EMBL/GenBank/DDBJ databases">
        <title>Transcriptomics of ammonia oxidizing archaea.</title>
        <authorList>
            <person name="Carini P."/>
        </authorList>
    </citation>
    <scope>NUCLEOTIDE SEQUENCE [LARGE SCALE GENOMIC DNA]</scope>
    <source>
        <strain evidence="2 4">U25</strain>
    </source>
</reference>
<dbReference type="HOGENOM" id="CLU_1375467_0_0_2"/>
<protein>
    <submittedName>
        <fullName evidence="1">Uncharacterized protein</fullName>
    </submittedName>
</protein>
<sequence length="198" mass="22519">MLFALIVSLGIVPALSNSSLAEEREIPESLKHLFACNETITLGKVIHEYNQLDESENVLISGNVNFENGKAVNLGIQKGYPAIMWVYQVSPFPTDYRMAMSDGVHIADDNSFVFSIPENKLEEGKFIAYIFYGIPKESMQNSMLTGKAEFYIGINNDEFEKQEYENMRKYLGVDDIKRLQLEKIKELNSVNSYDFCSN</sequence>
<evidence type="ECO:0000313" key="4">
    <source>
        <dbReference type="Proteomes" id="UP000241022"/>
    </source>
</evidence>
<evidence type="ECO:0000313" key="2">
    <source>
        <dbReference type="EMBL" id="PTL87941.1"/>
    </source>
</evidence>
<reference evidence="2" key="2">
    <citation type="submission" date="2016-05" db="EMBL/GenBank/DDBJ databases">
        <authorList>
            <person name="Lavstsen T."/>
            <person name="Jespersen J.S."/>
        </authorList>
    </citation>
    <scope>NUCLEOTIDE SEQUENCE [LARGE SCALE GENOMIC DNA]</scope>
    <source>
        <strain evidence="2">U25</strain>
    </source>
</reference>
<dbReference type="AlphaFoldDB" id="A0A0A7V0V7"/>
<evidence type="ECO:0000313" key="1">
    <source>
        <dbReference type="EMBL" id="AJA92508.1"/>
    </source>
</evidence>
<reference evidence="4" key="3">
    <citation type="submission" date="2016-05" db="EMBL/GenBank/DDBJ databases">
        <authorList>
            <person name="Dupont C."/>
            <person name="Santoro A."/>
        </authorList>
    </citation>
    <scope>NUCLEOTIDE SEQUENCE [LARGE SCALE GENOMIC DNA]</scope>
    <source>
        <strain evidence="4">U25</strain>
    </source>
</reference>
<dbReference type="Proteomes" id="UP000030944">
    <property type="component" value="Chromosome"/>
</dbReference>
<name>A0A0A7V0V7_9ARCH</name>
<organism evidence="1 3">
    <name type="scientific">Candidatus Nitrosopelagicus brevis</name>
    <dbReference type="NCBI Taxonomy" id="1410606"/>
    <lineage>
        <taxon>Archaea</taxon>
        <taxon>Nitrososphaerota</taxon>
    </lineage>
</organism>
<proteinExistence type="predicted"/>
<evidence type="ECO:0000313" key="3">
    <source>
        <dbReference type="Proteomes" id="UP000030944"/>
    </source>
</evidence>